<evidence type="ECO:0000256" key="4">
    <source>
        <dbReference type="ARBA" id="ARBA00023125"/>
    </source>
</evidence>
<feature type="domain" description="RNA polymerase sigma-70 region 2" evidence="6">
    <location>
        <begin position="11"/>
        <end position="76"/>
    </location>
</feature>
<evidence type="ECO:0000256" key="2">
    <source>
        <dbReference type="ARBA" id="ARBA00023015"/>
    </source>
</evidence>
<protein>
    <submittedName>
        <fullName evidence="8">Sigma-70 family RNA polymerase sigma factor</fullName>
    </submittedName>
</protein>
<dbReference type="InterPro" id="IPR036388">
    <property type="entry name" value="WH-like_DNA-bd_sf"/>
</dbReference>
<evidence type="ECO:0000256" key="5">
    <source>
        <dbReference type="ARBA" id="ARBA00023163"/>
    </source>
</evidence>
<dbReference type="InterPro" id="IPR007627">
    <property type="entry name" value="RNA_pol_sigma70_r2"/>
</dbReference>
<dbReference type="InterPro" id="IPR039425">
    <property type="entry name" value="RNA_pol_sigma-70-like"/>
</dbReference>
<dbReference type="Pfam" id="PF04542">
    <property type="entry name" value="Sigma70_r2"/>
    <property type="match status" value="1"/>
</dbReference>
<dbReference type="InterPro" id="IPR013325">
    <property type="entry name" value="RNA_pol_sigma_r2"/>
</dbReference>
<dbReference type="PANTHER" id="PTHR43133">
    <property type="entry name" value="RNA POLYMERASE ECF-TYPE SIGMA FACTO"/>
    <property type="match status" value="1"/>
</dbReference>
<dbReference type="InterPro" id="IPR013324">
    <property type="entry name" value="RNA_pol_sigma_r3/r4-like"/>
</dbReference>
<dbReference type="AlphaFoldDB" id="A0A7X6K6N0"/>
<evidence type="ECO:0000259" key="6">
    <source>
        <dbReference type="Pfam" id="PF04542"/>
    </source>
</evidence>
<organism evidence="8 9">
    <name type="scientific">Arthrobacter mobilis</name>
    <dbReference type="NCBI Taxonomy" id="2724944"/>
    <lineage>
        <taxon>Bacteria</taxon>
        <taxon>Bacillati</taxon>
        <taxon>Actinomycetota</taxon>
        <taxon>Actinomycetes</taxon>
        <taxon>Micrococcales</taxon>
        <taxon>Micrococcaceae</taxon>
        <taxon>Arthrobacter</taxon>
    </lineage>
</organism>
<dbReference type="Proteomes" id="UP000544090">
    <property type="component" value="Unassembled WGS sequence"/>
</dbReference>
<dbReference type="Pfam" id="PF04545">
    <property type="entry name" value="Sigma70_r4"/>
    <property type="match status" value="1"/>
</dbReference>
<dbReference type="Gene3D" id="1.10.1740.10">
    <property type="match status" value="1"/>
</dbReference>
<dbReference type="InterPro" id="IPR014284">
    <property type="entry name" value="RNA_pol_sigma-70_dom"/>
</dbReference>
<accession>A0A7X6K6N0</accession>
<gene>
    <name evidence="8" type="ORF">HGG74_11995</name>
</gene>
<dbReference type="SUPFAM" id="SSF88946">
    <property type="entry name" value="Sigma2 domain of RNA polymerase sigma factors"/>
    <property type="match status" value="1"/>
</dbReference>
<dbReference type="PANTHER" id="PTHR43133:SF52">
    <property type="entry name" value="ECF RNA POLYMERASE SIGMA FACTOR SIGL"/>
    <property type="match status" value="1"/>
</dbReference>
<comment type="caution">
    <text evidence="8">The sequence shown here is derived from an EMBL/GenBank/DDBJ whole genome shotgun (WGS) entry which is preliminary data.</text>
</comment>
<dbReference type="EMBL" id="JAAZSQ010000010">
    <property type="protein sequence ID" value="NKX55253.1"/>
    <property type="molecule type" value="Genomic_DNA"/>
</dbReference>
<feature type="domain" description="RNA polymerase sigma-70 region 4" evidence="7">
    <location>
        <begin position="105"/>
        <end position="154"/>
    </location>
</feature>
<dbReference type="GO" id="GO:0006352">
    <property type="term" value="P:DNA-templated transcription initiation"/>
    <property type="evidence" value="ECO:0007669"/>
    <property type="project" value="InterPro"/>
</dbReference>
<dbReference type="CDD" id="cd06171">
    <property type="entry name" value="Sigma70_r4"/>
    <property type="match status" value="1"/>
</dbReference>
<keyword evidence="5" id="KW-0804">Transcription</keyword>
<dbReference type="SUPFAM" id="SSF88659">
    <property type="entry name" value="Sigma3 and sigma4 domains of RNA polymerase sigma factors"/>
    <property type="match status" value="1"/>
</dbReference>
<dbReference type="InterPro" id="IPR007630">
    <property type="entry name" value="RNA_pol_sigma70_r4"/>
</dbReference>
<dbReference type="GO" id="GO:0003677">
    <property type="term" value="F:DNA binding"/>
    <property type="evidence" value="ECO:0007669"/>
    <property type="project" value="UniProtKB-KW"/>
</dbReference>
<sequence>MPMEDEAVAQLYRDHAVALRRFVLAAMANPDQAEDVVQETILRVWRRGADPGNLRGYLYQTARHVIIDEYRRRARRIQATGFPDDDPAAPDQVDKLLLRVLMEEALGRLSAEHRNVILALHYQRLTAADAAKVLNIPLGTVKSRAFYAAKALRAVLDEMGVAP</sequence>
<reference evidence="8 9" key="1">
    <citation type="submission" date="2020-04" db="EMBL/GenBank/DDBJ databases">
        <title>Arthrobacter sp. nov.</title>
        <authorList>
            <person name="Liu S."/>
        </authorList>
    </citation>
    <scope>NUCLEOTIDE SEQUENCE [LARGE SCALE GENOMIC DNA]</scope>
    <source>
        <strain evidence="8 9">E918</strain>
    </source>
</reference>
<proteinExistence type="inferred from homology"/>
<dbReference type="NCBIfam" id="TIGR02937">
    <property type="entry name" value="sigma70-ECF"/>
    <property type="match status" value="1"/>
</dbReference>
<evidence type="ECO:0000313" key="9">
    <source>
        <dbReference type="Proteomes" id="UP000544090"/>
    </source>
</evidence>
<evidence type="ECO:0000259" key="7">
    <source>
        <dbReference type="Pfam" id="PF04545"/>
    </source>
</evidence>
<dbReference type="GO" id="GO:0016987">
    <property type="term" value="F:sigma factor activity"/>
    <property type="evidence" value="ECO:0007669"/>
    <property type="project" value="UniProtKB-KW"/>
</dbReference>
<evidence type="ECO:0000313" key="8">
    <source>
        <dbReference type="EMBL" id="NKX55253.1"/>
    </source>
</evidence>
<keyword evidence="3" id="KW-0731">Sigma factor</keyword>
<dbReference type="RefSeq" id="WP_168486604.1">
    <property type="nucleotide sequence ID" value="NZ_JAAZSQ010000010.1"/>
</dbReference>
<keyword evidence="9" id="KW-1185">Reference proteome</keyword>
<evidence type="ECO:0000256" key="1">
    <source>
        <dbReference type="ARBA" id="ARBA00010641"/>
    </source>
</evidence>
<evidence type="ECO:0000256" key="3">
    <source>
        <dbReference type="ARBA" id="ARBA00023082"/>
    </source>
</evidence>
<name>A0A7X6K6N0_9MICC</name>
<keyword evidence="2" id="KW-0805">Transcription regulation</keyword>
<dbReference type="Gene3D" id="1.10.10.10">
    <property type="entry name" value="Winged helix-like DNA-binding domain superfamily/Winged helix DNA-binding domain"/>
    <property type="match status" value="1"/>
</dbReference>
<comment type="similarity">
    <text evidence="1">Belongs to the sigma-70 factor family. ECF subfamily.</text>
</comment>
<keyword evidence="4" id="KW-0238">DNA-binding</keyword>